<keyword evidence="2" id="KW-0418">Kinase</keyword>
<keyword evidence="2" id="KW-0808">Transferase</keyword>
<keyword evidence="2" id="KW-0675">Receptor</keyword>
<dbReference type="GO" id="GO:0016301">
    <property type="term" value="F:kinase activity"/>
    <property type="evidence" value="ECO:0007669"/>
    <property type="project" value="UniProtKB-KW"/>
</dbReference>
<sequence>ARRPRGLGEQHLLLAVAGAPDRGVRQLGQHHQGVERERGQVRAHAQGPQQLRVHGDGVARRVAVRIRRQGRCGAAVGPEHRRAAVQDQRGVGDQPDRLLAEPLLDVRRSGEVSVRVRPGEQGRDCGADARRHEAVRVHLHCLVRRRQHAVLRPQ</sequence>
<evidence type="ECO:0000256" key="1">
    <source>
        <dbReference type="SAM" id="MobiDB-lite"/>
    </source>
</evidence>
<reference evidence="2" key="1">
    <citation type="submission" date="2003-01" db="EMBL/GenBank/DDBJ databases">
        <title>not submitted.</title>
        <authorList>
            <person name="Pascalis H."/>
        </authorList>
    </citation>
    <scope>NUCLEOTIDE SEQUENCE</scope>
</reference>
<evidence type="ECO:0000313" key="2">
    <source>
        <dbReference type="EMBL" id="CAD61331.1"/>
    </source>
</evidence>
<dbReference type="AlphaFoldDB" id="Q86N97"/>
<protein>
    <submittedName>
        <fullName evidence="2">Activated protein kinase C receptor</fullName>
    </submittedName>
</protein>
<proteinExistence type="predicted"/>
<name>Q86N97_LEIGU</name>
<gene>
    <name evidence="2" type="primary">lack</name>
</gene>
<feature type="region of interest" description="Disordered" evidence="1">
    <location>
        <begin position="75"/>
        <end position="95"/>
    </location>
</feature>
<dbReference type="EMBL" id="AJ538186">
    <property type="protein sequence ID" value="CAD61331.1"/>
    <property type="molecule type" value="Genomic_DNA"/>
</dbReference>
<organism evidence="2">
    <name type="scientific">Leishmania guyanensis</name>
    <dbReference type="NCBI Taxonomy" id="5670"/>
    <lineage>
        <taxon>Eukaryota</taxon>
        <taxon>Discoba</taxon>
        <taxon>Euglenozoa</taxon>
        <taxon>Kinetoplastea</taxon>
        <taxon>Metakinetoplastina</taxon>
        <taxon>Trypanosomatida</taxon>
        <taxon>Trypanosomatidae</taxon>
        <taxon>Leishmaniinae</taxon>
        <taxon>Leishmania</taxon>
        <taxon>Leishmania guyanensis species complex</taxon>
    </lineage>
</organism>
<accession>Q86N97</accession>
<feature type="non-terminal residue" evidence="2">
    <location>
        <position position="154"/>
    </location>
</feature>
<feature type="non-terminal residue" evidence="2">
    <location>
        <position position="1"/>
    </location>
</feature>